<evidence type="ECO:0000313" key="2">
    <source>
        <dbReference type="Proteomes" id="UP000192418"/>
    </source>
</evidence>
<proteinExistence type="predicted"/>
<keyword evidence="2" id="KW-1185">Reference proteome</keyword>
<accession>A0A1W2BJL2</accession>
<dbReference type="EMBL" id="FWXY01000008">
    <property type="protein sequence ID" value="SMC73063.1"/>
    <property type="molecule type" value="Genomic_DNA"/>
</dbReference>
<evidence type="ECO:0000313" key="1">
    <source>
        <dbReference type="EMBL" id="SMC73063.1"/>
    </source>
</evidence>
<organism evidence="1 2">
    <name type="scientific">Desulfocicer vacuolatum DSM 3385</name>
    <dbReference type="NCBI Taxonomy" id="1121400"/>
    <lineage>
        <taxon>Bacteria</taxon>
        <taxon>Pseudomonadati</taxon>
        <taxon>Thermodesulfobacteriota</taxon>
        <taxon>Desulfobacteria</taxon>
        <taxon>Desulfobacterales</taxon>
        <taxon>Desulfobacteraceae</taxon>
        <taxon>Desulfocicer</taxon>
    </lineage>
</organism>
<protein>
    <submittedName>
        <fullName evidence="1">Uncharacterized protein</fullName>
    </submittedName>
</protein>
<sequence length="95" mass="10802">MLLHVVRSTLPDIGGLKKKDAVQPYISNSKRSIPSIDSNISDIARMIIEGYARWQGSLRNFLTQEPRRVNVSPNQIRNVLEITGMISKRKSRSPR</sequence>
<reference evidence="1 2" key="1">
    <citation type="submission" date="2017-04" db="EMBL/GenBank/DDBJ databases">
        <authorList>
            <person name="Afonso C.L."/>
            <person name="Miller P.J."/>
            <person name="Scott M.A."/>
            <person name="Spackman E."/>
            <person name="Goraichik I."/>
            <person name="Dimitrov K.M."/>
            <person name="Suarez D.L."/>
            <person name="Swayne D.E."/>
        </authorList>
    </citation>
    <scope>NUCLEOTIDE SEQUENCE [LARGE SCALE GENOMIC DNA]</scope>
    <source>
        <strain evidence="1 2">DSM 3385</strain>
    </source>
</reference>
<dbReference type="AlphaFoldDB" id="A0A1W2BJL2"/>
<gene>
    <name evidence="1" type="ORF">SAMN02746065_108143</name>
</gene>
<dbReference type="Proteomes" id="UP000192418">
    <property type="component" value="Unassembled WGS sequence"/>
</dbReference>
<name>A0A1W2BJL2_9BACT</name>